<sequence>MAKKTFVELVDDLDGTTATGTVSFGLDGVEYEIDLSDENAEKLRSALGEWTAKARRTGGRRARGTGTSAPSGDASRIREWARGQGIEVSDRGRISAGIREAYLAAH</sequence>
<evidence type="ECO:0000256" key="2">
    <source>
        <dbReference type="SAM" id="MobiDB-lite"/>
    </source>
</evidence>
<protein>
    <submittedName>
        <fullName evidence="5">Lsr2 family protein</fullName>
    </submittedName>
</protein>
<dbReference type="Gene3D" id="4.10.320.10">
    <property type="entry name" value="E3-binding domain"/>
    <property type="match status" value="1"/>
</dbReference>
<organism evidence="5 6">
    <name type="scientific">Brachybacterium hainanense</name>
    <dbReference type="NCBI Taxonomy" id="1541174"/>
    <lineage>
        <taxon>Bacteria</taxon>
        <taxon>Bacillati</taxon>
        <taxon>Actinomycetota</taxon>
        <taxon>Actinomycetes</taxon>
        <taxon>Micrococcales</taxon>
        <taxon>Dermabacteraceae</taxon>
        <taxon>Brachybacterium</taxon>
    </lineage>
</organism>
<dbReference type="Gene3D" id="3.30.60.230">
    <property type="entry name" value="Lsr2, dimerization domain"/>
    <property type="match status" value="1"/>
</dbReference>
<feature type="domain" description="Lsr2 dimerization" evidence="3">
    <location>
        <begin position="1"/>
        <end position="58"/>
    </location>
</feature>
<evidence type="ECO:0000313" key="6">
    <source>
        <dbReference type="Proteomes" id="UP001589793"/>
    </source>
</evidence>
<dbReference type="InterPro" id="IPR024412">
    <property type="entry name" value="Lsr2_dim_dom"/>
</dbReference>
<evidence type="ECO:0000256" key="1">
    <source>
        <dbReference type="ARBA" id="ARBA00023125"/>
    </source>
</evidence>
<comment type="caution">
    <text evidence="5">The sequence shown here is derived from an EMBL/GenBank/DDBJ whole genome shotgun (WGS) entry which is preliminary data.</text>
</comment>
<evidence type="ECO:0000313" key="5">
    <source>
        <dbReference type="EMBL" id="MFC0674786.1"/>
    </source>
</evidence>
<dbReference type="InterPro" id="IPR036625">
    <property type="entry name" value="E3-bd_dom_sf"/>
</dbReference>
<feature type="compositionally biased region" description="Basic residues" evidence="2">
    <location>
        <begin position="54"/>
        <end position="63"/>
    </location>
</feature>
<keyword evidence="6" id="KW-1185">Reference proteome</keyword>
<dbReference type="InterPro" id="IPR055370">
    <property type="entry name" value="Lsr2_DNA-bd"/>
</dbReference>
<accession>A0ABV6RCR0</accession>
<gene>
    <name evidence="5" type="ORF">ACFFF6_12535</name>
</gene>
<dbReference type="InterPro" id="IPR042261">
    <property type="entry name" value="Lsr2-like_dimerization"/>
</dbReference>
<name>A0ABV6RCR0_9MICO</name>
<dbReference type="Pfam" id="PF23359">
    <property type="entry name" value="Lsr2_DNA-bd"/>
    <property type="match status" value="1"/>
</dbReference>
<reference evidence="5 6" key="1">
    <citation type="submission" date="2024-09" db="EMBL/GenBank/DDBJ databases">
        <authorList>
            <person name="Sun Q."/>
            <person name="Mori K."/>
        </authorList>
    </citation>
    <scope>NUCLEOTIDE SEQUENCE [LARGE SCALE GENOMIC DNA]</scope>
    <source>
        <strain evidence="5 6">CICC 10874</strain>
    </source>
</reference>
<feature type="domain" description="Lsr2 DNA-binding" evidence="4">
    <location>
        <begin position="72"/>
        <end position="105"/>
    </location>
</feature>
<keyword evidence="1" id="KW-0238">DNA-binding</keyword>
<feature type="region of interest" description="Disordered" evidence="2">
    <location>
        <begin position="54"/>
        <end position="75"/>
    </location>
</feature>
<dbReference type="EMBL" id="JBHLSV010000015">
    <property type="protein sequence ID" value="MFC0674786.1"/>
    <property type="molecule type" value="Genomic_DNA"/>
</dbReference>
<evidence type="ECO:0000259" key="3">
    <source>
        <dbReference type="Pfam" id="PF11774"/>
    </source>
</evidence>
<dbReference type="RefSeq" id="WP_376981201.1">
    <property type="nucleotide sequence ID" value="NZ_JBHLSV010000015.1"/>
</dbReference>
<proteinExistence type="predicted"/>
<dbReference type="Pfam" id="PF11774">
    <property type="entry name" value="Lsr2"/>
    <property type="match status" value="1"/>
</dbReference>
<dbReference type="Proteomes" id="UP001589793">
    <property type="component" value="Unassembled WGS sequence"/>
</dbReference>
<evidence type="ECO:0000259" key="4">
    <source>
        <dbReference type="Pfam" id="PF23359"/>
    </source>
</evidence>